<reference evidence="1 2" key="1">
    <citation type="submission" date="2016-08" db="EMBL/GenBank/DDBJ databases">
        <title>Genome of Bacillus solimangrovi GH2-4.</title>
        <authorList>
            <person name="Lim S."/>
            <person name="Kim B.-C."/>
        </authorList>
    </citation>
    <scope>NUCLEOTIDE SEQUENCE [LARGE SCALE GENOMIC DNA]</scope>
    <source>
        <strain evidence="1 2">GH2-4</strain>
    </source>
</reference>
<dbReference type="NCBIfam" id="TIGR04398">
    <property type="entry name" value="SLAP_DUP"/>
    <property type="match status" value="2"/>
</dbReference>
<dbReference type="InterPro" id="IPR030911">
    <property type="entry name" value="Sec_acc_SLAP"/>
</dbReference>
<evidence type="ECO:0000313" key="2">
    <source>
        <dbReference type="Proteomes" id="UP000095209"/>
    </source>
</evidence>
<dbReference type="AlphaFoldDB" id="A0A1E5LDL2"/>
<dbReference type="STRING" id="1305675.BFG57_02535"/>
<protein>
    <submittedName>
        <fullName evidence="1">Accessory Sec system S-layer assembly protein</fullName>
    </submittedName>
</protein>
<dbReference type="Proteomes" id="UP000095209">
    <property type="component" value="Unassembled WGS sequence"/>
</dbReference>
<name>A0A1E5LDL2_9BACI</name>
<accession>A0A1E5LDL2</accession>
<dbReference type="InterPro" id="IPR030910">
    <property type="entry name" value="SLAP_dom"/>
</dbReference>
<evidence type="ECO:0000313" key="1">
    <source>
        <dbReference type="EMBL" id="OEH92166.1"/>
    </source>
</evidence>
<keyword evidence="2" id="KW-1185">Reference proteome</keyword>
<dbReference type="RefSeq" id="WP_069717707.1">
    <property type="nucleotide sequence ID" value="NZ_MJEH01000033.1"/>
</dbReference>
<gene>
    <name evidence="1" type="ORF">BFG57_02535</name>
</gene>
<dbReference type="EMBL" id="MJEH01000033">
    <property type="protein sequence ID" value="OEH92166.1"/>
    <property type="molecule type" value="Genomic_DNA"/>
</dbReference>
<comment type="caution">
    <text evidence="1">The sequence shown here is derived from an EMBL/GenBank/DDBJ whole genome shotgun (WGS) entry which is preliminary data.</text>
</comment>
<organism evidence="1 2">
    <name type="scientific">Bacillus solimangrovi</name>
    <dbReference type="NCBI Taxonomy" id="1305675"/>
    <lineage>
        <taxon>Bacteria</taxon>
        <taxon>Bacillati</taxon>
        <taxon>Bacillota</taxon>
        <taxon>Bacilli</taxon>
        <taxon>Bacillales</taxon>
        <taxon>Bacillaceae</taxon>
        <taxon>Bacillus</taxon>
    </lineage>
</organism>
<dbReference type="NCBIfam" id="TIGR04399">
    <property type="entry name" value="acc_Sec_SLAP"/>
    <property type="match status" value="1"/>
</dbReference>
<proteinExistence type="predicted"/>
<dbReference type="OrthoDB" id="1907642at2"/>
<sequence>MLSFFKKKNKIKKQGNDSTISTETLLNEKDDNTQDEEITTHLSIHPSWQLKEEEKYVYRFLNNECHPLKPNQLSLSGIELTEENDSYRITAFIRSSLSKEVRLKEATLLLISADNEKLGRKMFNLSEIGEIPAQSSRPWHFTFSKEDLFTNDIPKEGWKLAFDLSPSSRKHSLDLAESWQKSLADADKQKLEQMVNKMTPPKPGEVNFLGIQANQKQNGNLHITMLIRNGSPKTLTLKQLPLVIEDATGEIVAKGGFTLGEFEVKANTSKPWTFIFPSSLLLKEAIDLSKWKAYLPSQPK</sequence>